<reference evidence="3 4" key="1">
    <citation type="submission" date="2020-01" db="EMBL/GenBank/DDBJ databases">
        <title>Genome analysis of Anaerocolumna sp. CBA3638.</title>
        <authorList>
            <person name="Kim J."/>
            <person name="Roh S.W."/>
        </authorList>
    </citation>
    <scope>NUCLEOTIDE SEQUENCE [LARGE SCALE GENOMIC DNA]</scope>
    <source>
        <strain evidence="3 4">CBA3638</strain>
    </source>
</reference>
<dbReference type="InterPro" id="IPR008964">
    <property type="entry name" value="Invasin/intimin_cell_adhesion"/>
</dbReference>
<organism evidence="3 4">
    <name type="scientific">Anaerocolumna sedimenticola</name>
    <dbReference type="NCBI Taxonomy" id="2696063"/>
    <lineage>
        <taxon>Bacteria</taxon>
        <taxon>Bacillati</taxon>
        <taxon>Bacillota</taxon>
        <taxon>Clostridia</taxon>
        <taxon>Lachnospirales</taxon>
        <taxon>Lachnospiraceae</taxon>
        <taxon>Anaerocolumna</taxon>
    </lineage>
</organism>
<dbReference type="SMART" id="SM00635">
    <property type="entry name" value="BID_2"/>
    <property type="match status" value="4"/>
</dbReference>
<feature type="chain" id="PRO_5038559847" description="BIG2 domain-containing protein" evidence="1">
    <location>
        <begin position="22"/>
        <end position="335"/>
    </location>
</feature>
<dbReference type="InterPro" id="IPR003343">
    <property type="entry name" value="Big_2"/>
</dbReference>
<accession>A0A6P1TG56</accession>
<dbReference type="Pfam" id="PF02368">
    <property type="entry name" value="Big_2"/>
    <property type="match status" value="4"/>
</dbReference>
<proteinExistence type="predicted"/>
<evidence type="ECO:0000256" key="1">
    <source>
        <dbReference type="SAM" id="SignalP"/>
    </source>
</evidence>
<name>A0A6P1TG56_9FIRM</name>
<evidence type="ECO:0000259" key="2">
    <source>
        <dbReference type="SMART" id="SM00635"/>
    </source>
</evidence>
<dbReference type="Proteomes" id="UP000464314">
    <property type="component" value="Chromosome"/>
</dbReference>
<feature type="domain" description="BIG2" evidence="2">
    <location>
        <begin position="109"/>
        <end position="180"/>
    </location>
</feature>
<dbReference type="KEGG" id="anr:Ana3638_04440"/>
<feature type="domain" description="BIG2" evidence="2">
    <location>
        <begin position="182"/>
        <end position="257"/>
    </location>
</feature>
<dbReference type="EMBL" id="CP048000">
    <property type="protein sequence ID" value="QHQ60124.1"/>
    <property type="molecule type" value="Genomic_DNA"/>
</dbReference>
<dbReference type="RefSeq" id="WP_161836960.1">
    <property type="nucleotide sequence ID" value="NZ_CP048000.1"/>
</dbReference>
<feature type="signal peptide" evidence="1">
    <location>
        <begin position="1"/>
        <end position="21"/>
    </location>
</feature>
<dbReference type="SUPFAM" id="SSF49373">
    <property type="entry name" value="Invasin/intimin cell-adhesion fragments"/>
    <property type="match status" value="4"/>
</dbReference>
<gene>
    <name evidence="3" type="ORF">Ana3638_04440</name>
</gene>
<protein>
    <recommendedName>
        <fullName evidence="2">BIG2 domain-containing protein</fullName>
    </recommendedName>
</protein>
<evidence type="ECO:0000313" key="3">
    <source>
        <dbReference type="EMBL" id="QHQ60124.1"/>
    </source>
</evidence>
<feature type="domain" description="BIG2" evidence="2">
    <location>
        <begin position="259"/>
        <end position="330"/>
    </location>
</feature>
<dbReference type="AlphaFoldDB" id="A0A6P1TG56"/>
<keyword evidence="4" id="KW-1185">Reference proteome</keyword>
<dbReference type="Gene3D" id="2.60.40.1080">
    <property type="match status" value="4"/>
</dbReference>
<evidence type="ECO:0000313" key="4">
    <source>
        <dbReference type="Proteomes" id="UP000464314"/>
    </source>
</evidence>
<feature type="domain" description="BIG2" evidence="2">
    <location>
        <begin position="26"/>
        <end position="107"/>
    </location>
</feature>
<sequence>MSHIKKCILSILLCITLLTLALPYQTVSALTSDSITFLILSQYKAVADIGDKINLFAVTSNGKLPTWKSSDSKIASVNTYGEVTAKKAGSTTITAKIKNAEASCMITVNKTKITLNKTSGSIERGESLKLTAATSNNSEVTWKSSKKSIATIDENGTITGIKPGESIITAKADGSIATCILIVKSPTIKLSKTSVKLYRGETVKISADVSSKVNPVWKTNKKSVAIVDETGTITAIKNGTAVIKATVDGVTKICNVTVKKPDISLSSTELSLEKGTSKTITATVSSSNTPVWSTSNSNIVSVNSNGKITALKKGTAYVYASEDGTKVRCTIHVTE</sequence>
<keyword evidence="1" id="KW-0732">Signal</keyword>